<dbReference type="NCBIfam" id="NF033749">
    <property type="entry name" value="bact_hemeryth"/>
    <property type="match status" value="1"/>
</dbReference>
<evidence type="ECO:0000313" key="7">
    <source>
        <dbReference type="Proteomes" id="UP001155220"/>
    </source>
</evidence>
<evidence type="ECO:0000256" key="4">
    <source>
        <dbReference type="ARBA" id="ARBA00023004"/>
    </source>
</evidence>
<dbReference type="PANTHER" id="PTHR37164:SF1">
    <property type="entry name" value="BACTERIOHEMERYTHRIN"/>
    <property type="match status" value="1"/>
</dbReference>
<dbReference type="NCBIfam" id="TIGR02481">
    <property type="entry name" value="hemeryth_dom"/>
    <property type="match status" value="1"/>
</dbReference>
<evidence type="ECO:0000259" key="5">
    <source>
        <dbReference type="Pfam" id="PF01814"/>
    </source>
</evidence>
<gene>
    <name evidence="6" type="ORF">MJ956_14190</name>
</gene>
<evidence type="ECO:0000256" key="3">
    <source>
        <dbReference type="ARBA" id="ARBA00022723"/>
    </source>
</evidence>
<dbReference type="Gene3D" id="1.20.120.50">
    <property type="entry name" value="Hemerythrin-like"/>
    <property type="match status" value="1"/>
</dbReference>
<accession>A0A9X2HD53</accession>
<dbReference type="InterPro" id="IPR012827">
    <property type="entry name" value="Hemerythrin_metal-bd"/>
</dbReference>
<dbReference type="InterPro" id="IPR012312">
    <property type="entry name" value="Hemerythrin-like"/>
</dbReference>
<name>A0A9X2HD53_9HYPH</name>
<dbReference type="EMBL" id="JALHBS010000086">
    <property type="protein sequence ID" value="MCP3056282.1"/>
    <property type="molecule type" value="Genomic_DNA"/>
</dbReference>
<keyword evidence="3" id="KW-0479">Metal-binding</keyword>
<dbReference type="Pfam" id="PF01814">
    <property type="entry name" value="Hemerythrin"/>
    <property type="match status" value="1"/>
</dbReference>
<sequence>MPRMEWKDSYSVGVPAVDHEHKELIDLVNRLGDALTGNGDAVAAFGDLLRGISAHFALEEKFMREHDYDQIAQHKADHERLLDELRDIMSDFESGTGPQADRLVAALDPWFTEHFKTHDARLHSRLGQHPH</sequence>
<feature type="domain" description="Hemerythrin-like" evidence="5">
    <location>
        <begin position="13"/>
        <end position="124"/>
    </location>
</feature>
<evidence type="ECO:0000256" key="2">
    <source>
        <dbReference type="ARBA" id="ARBA00022621"/>
    </source>
</evidence>
<dbReference type="InterPro" id="IPR016131">
    <property type="entry name" value="Haemerythrin_Fe_BS"/>
</dbReference>
<keyword evidence="7" id="KW-1185">Reference proteome</keyword>
<proteinExistence type="inferred from homology"/>
<reference evidence="6" key="1">
    <citation type="submission" date="2022-03" db="EMBL/GenBank/DDBJ databases">
        <title>Aurantimonas Liuensis sp. Nov., isolated from the hadal seawater of the Mariana Trench.</title>
        <authorList>
            <person name="Liu R."/>
        </authorList>
    </citation>
    <scope>NUCLEOTIDE SEQUENCE</scope>
    <source>
        <strain evidence="6">LRZ36</strain>
    </source>
</reference>
<dbReference type="GO" id="GO:0046872">
    <property type="term" value="F:metal ion binding"/>
    <property type="evidence" value="ECO:0007669"/>
    <property type="project" value="UniProtKB-KW"/>
</dbReference>
<evidence type="ECO:0000256" key="1">
    <source>
        <dbReference type="ARBA" id="ARBA00010587"/>
    </source>
</evidence>
<dbReference type="GO" id="GO:0005344">
    <property type="term" value="F:oxygen carrier activity"/>
    <property type="evidence" value="ECO:0007669"/>
    <property type="project" value="UniProtKB-KW"/>
</dbReference>
<organism evidence="6 7">
    <name type="scientific">Aurantimonas marianensis</name>
    <dbReference type="NCBI Taxonomy" id="2920428"/>
    <lineage>
        <taxon>Bacteria</taxon>
        <taxon>Pseudomonadati</taxon>
        <taxon>Pseudomonadota</taxon>
        <taxon>Alphaproteobacteria</taxon>
        <taxon>Hyphomicrobiales</taxon>
        <taxon>Aurantimonadaceae</taxon>
        <taxon>Aurantimonas</taxon>
    </lineage>
</organism>
<keyword evidence="2" id="KW-0561">Oxygen transport</keyword>
<dbReference type="InterPro" id="IPR050669">
    <property type="entry name" value="Hemerythrin"/>
</dbReference>
<comment type="similarity">
    <text evidence="1">Belongs to the hemerythrin family.</text>
</comment>
<dbReference type="RefSeq" id="WP_253965092.1">
    <property type="nucleotide sequence ID" value="NZ_JALHBS010000086.1"/>
</dbReference>
<keyword evidence="2" id="KW-0813">Transport</keyword>
<dbReference type="Proteomes" id="UP001155220">
    <property type="component" value="Unassembled WGS sequence"/>
</dbReference>
<dbReference type="InterPro" id="IPR035938">
    <property type="entry name" value="Hemerythrin-like_sf"/>
</dbReference>
<keyword evidence="4" id="KW-0408">Iron</keyword>
<evidence type="ECO:0000313" key="6">
    <source>
        <dbReference type="EMBL" id="MCP3056282.1"/>
    </source>
</evidence>
<protein>
    <submittedName>
        <fullName evidence="6">Bacteriohemerythrin</fullName>
    </submittedName>
</protein>
<dbReference type="SUPFAM" id="SSF47188">
    <property type="entry name" value="Hemerythrin-like"/>
    <property type="match status" value="1"/>
</dbReference>
<dbReference type="PANTHER" id="PTHR37164">
    <property type="entry name" value="BACTERIOHEMERYTHRIN"/>
    <property type="match status" value="1"/>
</dbReference>
<dbReference type="PROSITE" id="PS00550">
    <property type="entry name" value="HEMERYTHRINS"/>
    <property type="match status" value="1"/>
</dbReference>
<dbReference type="AlphaFoldDB" id="A0A9X2HD53"/>
<dbReference type="CDD" id="cd12107">
    <property type="entry name" value="Hemerythrin"/>
    <property type="match status" value="1"/>
</dbReference>
<comment type="caution">
    <text evidence="6">The sequence shown here is derived from an EMBL/GenBank/DDBJ whole genome shotgun (WGS) entry which is preliminary data.</text>
</comment>